<dbReference type="Pfam" id="PF00271">
    <property type="entry name" value="Helicase_C"/>
    <property type="match status" value="1"/>
</dbReference>
<dbReference type="Gene3D" id="3.40.50.300">
    <property type="entry name" value="P-loop containing nucleotide triphosphate hydrolases"/>
    <property type="match status" value="1"/>
</dbReference>
<evidence type="ECO:0000259" key="11">
    <source>
        <dbReference type="PROSITE" id="PS50089"/>
    </source>
</evidence>
<evidence type="ECO:0000256" key="4">
    <source>
        <dbReference type="ARBA" id="ARBA00022771"/>
    </source>
</evidence>
<comment type="caution">
    <text evidence="14">The sequence shown here is derived from an EMBL/GenBank/DDBJ whole genome shotgun (WGS) entry which is preliminary data.</text>
</comment>
<dbReference type="GO" id="GO:0008094">
    <property type="term" value="F:ATP-dependent activity, acting on DNA"/>
    <property type="evidence" value="ECO:0007669"/>
    <property type="project" value="TreeGrafter"/>
</dbReference>
<dbReference type="SMART" id="SM00184">
    <property type="entry name" value="RING"/>
    <property type="match status" value="1"/>
</dbReference>
<dbReference type="InterPro" id="IPR027417">
    <property type="entry name" value="P-loop_NTPase"/>
</dbReference>
<keyword evidence="4 9" id="KW-0863">Zinc-finger</keyword>
<evidence type="ECO:0000256" key="5">
    <source>
        <dbReference type="ARBA" id="ARBA00022801"/>
    </source>
</evidence>
<evidence type="ECO:0000259" key="12">
    <source>
        <dbReference type="PROSITE" id="PS51192"/>
    </source>
</evidence>
<dbReference type="GO" id="GO:0008270">
    <property type="term" value="F:zinc ion binding"/>
    <property type="evidence" value="ECO:0007669"/>
    <property type="project" value="UniProtKB-KW"/>
</dbReference>
<feature type="compositionally biased region" description="Basic residues" evidence="10">
    <location>
        <begin position="974"/>
        <end position="984"/>
    </location>
</feature>
<dbReference type="PROSITE" id="PS50089">
    <property type="entry name" value="ZF_RING_2"/>
    <property type="match status" value="1"/>
</dbReference>
<evidence type="ECO:0000256" key="6">
    <source>
        <dbReference type="ARBA" id="ARBA00022806"/>
    </source>
</evidence>
<evidence type="ECO:0000259" key="13">
    <source>
        <dbReference type="PROSITE" id="PS51194"/>
    </source>
</evidence>
<dbReference type="SMART" id="SM00490">
    <property type="entry name" value="HELICc"/>
    <property type="match status" value="1"/>
</dbReference>
<feature type="compositionally biased region" description="Polar residues" evidence="10">
    <location>
        <begin position="342"/>
        <end position="354"/>
    </location>
</feature>
<feature type="domain" description="Helicase ATP-binding" evidence="12">
    <location>
        <begin position="502"/>
        <end position="701"/>
    </location>
</feature>
<keyword evidence="15" id="KW-1185">Reference proteome</keyword>
<dbReference type="Gene3D" id="3.40.50.10810">
    <property type="entry name" value="Tandem AAA-ATPase domain"/>
    <property type="match status" value="1"/>
</dbReference>
<proteinExistence type="inferred from homology"/>
<dbReference type="SUPFAM" id="SSF52540">
    <property type="entry name" value="P-loop containing nucleoside triphosphate hydrolases"/>
    <property type="match status" value="2"/>
</dbReference>
<dbReference type="InterPro" id="IPR001650">
    <property type="entry name" value="Helicase_C-like"/>
</dbReference>
<dbReference type="InterPro" id="IPR038718">
    <property type="entry name" value="SNF2-like_sf"/>
</dbReference>
<evidence type="ECO:0000256" key="10">
    <source>
        <dbReference type="SAM" id="MobiDB-lite"/>
    </source>
</evidence>
<feature type="compositionally biased region" description="Acidic residues" evidence="10">
    <location>
        <begin position="994"/>
        <end position="1003"/>
    </location>
</feature>
<dbReference type="PROSITE" id="PS51194">
    <property type="entry name" value="HELICASE_CTER"/>
    <property type="match status" value="1"/>
</dbReference>
<dbReference type="CDD" id="cd18793">
    <property type="entry name" value="SF2_C_SNF"/>
    <property type="match status" value="1"/>
</dbReference>
<dbReference type="InterPro" id="IPR014001">
    <property type="entry name" value="Helicase_ATP-bd"/>
</dbReference>
<feature type="domain" description="RING-type" evidence="11">
    <location>
        <begin position="879"/>
        <end position="932"/>
    </location>
</feature>
<accession>A0A9P7GVN4</accession>
<keyword evidence="5" id="KW-0378">Hydrolase</keyword>
<keyword evidence="6" id="KW-0347">Helicase</keyword>
<dbReference type="PROSITE" id="PS51192">
    <property type="entry name" value="HELICASE_ATP_BIND_1"/>
    <property type="match status" value="1"/>
</dbReference>
<dbReference type="InterPro" id="IPR049730">
    <property type="entry name" value="SNF2/RAD54-like_C"/>
</dbReference>
<evidence type="ECO:0000313" key="15">
    <source>
        <dbReference type="Proteomes" id="UP000717328"/>
    </source>
</evidence>
<dbReference type="GO" id="GO:0005737">
    <property type="term" value="C:cytoplasm"/>
    <property type="evidence" value="ECO:0007669"/>
    <property type="project" value="TreeGrafter"/>
</dbReference>
<dbReference type="GO" id="GO:0004386">
    <property type="term" value="F:helicase activity"/>
    <property type="evidence" value="ECO:0007669"/>
    <property type="project" value="UniProtKB-KW"/>
</dbReference>
<dbReference type="InterPro" id="IPR018957">
    <property type="entry name" value="Znf_C3HC4_RING-type"/>
</dbReference>
<dbReference type="OrthoDB" id="423559at2759"/>
<organism evidence="14 15">
    <name type="scientific">Sphagnurus paluster</name>
    <dbReference type="NCBI Taxonomy" id="117069"/>
    <lineage>
        <taxon>Eukaryota</taxon>
        <taxon>Fungi</taxon>
        <taxon>Dikarya</taxon>
        <taxon>Basidiomycota</taxon>
        <taxon>Agaricomycotina</taxon>
        <taxon>Agaricomycetes</taxon>
        <taxon>Agaricomycetidae</taxon>
        <taxon>Agaricales</taxon>
        <taxon>Tricholomatineae</taxon>
        <taxon>Lyophyllaceae</taxon>
        <taxon>Sphagnurus</taxon>
    </lineage>
</organism>
<evidence type="ECO:0000256" key="7">
    <source>
        <dbReference type="ARBA" id="ARBA00022833"/>
    </source>
</evidence>
<dbReference type="GO" id="GO:0016787">
    <property type="term" value="F:hydrolase activity"/>
    <property type="evidence" value="ECO:0007669"/>
    <property type="project" value="UniProtKB-KW"/>
</dbReference>
<dbReference type="EMBL" id="JABCKI010000036">
    <property type="protein sequence ID" value="KAG5653742.1"/>
    <property type="molecule type" value="Genomic_DNA"/>
</dbReference>
<keyword evidence="3" id="KW-0547">Nucleotide-binding</keyword>
<keyword evidence="2" id="KW-0479">Metal-binding</keyword>
<evidence type="ECO:0000256" key="3">
    <source>
        <dbReference type="ARBA" id="ARBA00022741"/>
    </source>
</evidence>
<reference evidence="14" key="1">
    <citation type="submission" date="2021-02" db="EMBL/GenBank/DDBJ databases">
        <authorList>
            <person name="Nieuwenhuis M."/>
            <person name="Van De Peppel L.J.J."/>
        </authorList>
    </citation>
    <scope>NUCLEOTIDE SEQUENCE</scope>
    <source>
        <strain evidence="14">D49</strain>
    </source>
</reference>
<dbReference type="CDD" id="cd18008">
    <property type="entry name" value="DEXDc_SHPRH-like"/>
    <property type="match status" value="1"/>
</dbReference>
<evidence type="ECO:0000256" key="8">
    <source>
        <dbReference type="ARBA" id="ARBA00022840"/>
    </source>
</evidence>
<feature type="compositionally biased region" description="Basic and acidic residues" evidence="10">
    <location>
        <begin position="961"/>
        <end position="973"/>
    </location>
</feature>
<dbReference type="InterPro" id="IPR000330">
    <property type="entry name" value="SNF2_N"/>
</dbReference>
<comment type="similarity">
    <text evidence="1">Belongs to the SNF2/RAD54 helicase family.</text>
</comment>
<reference evidence="14" key="2">
    <citation type="submission" date="2021-10" db="EMBL/GenBank/DDBJ databases">
        <title>Phylogenomics reveals ancestral predisposition of the termite-cultivated fungus Termitomyces towards a domesticated lifestyle.</title>
        <authorList>
            <person name="Auxier B."/>
            <person name="Grum-Grzhimaylo A."/>
            <person name="Cardenas M.E."/>
            <person name="Lodge J.D."/>
            <person name="Laessoe T."/>
            <person name="Pedersen O."/>
            <person name="Smith M.E."/>
            <person name="Kuyper T.W."/>
            <person name="Franco-Molano E.A."/>
            <person name="Baroni T.J."/>
            <person name="Aanen D.K."/>
        </authorList>
    </citation>
    <scope>NUCLEOTIDE SEQUENCE</scope>
    <source>
        <strain evidence="14">D49</strain>
    </source>
</reference>
<feature type="compositionally biased region" description="Basic and acidic residues" evidence="10">
    <location>
        <begin position="358"/>
        <end position="369"/>
    </location>
</feature>
<name>A0A9P7GVN4_9AGAR</name>
<dbReference type="Pfam" id="PF00097">
    <property type="entry name" value="zf-C3HC4"/>
    <property type="match status" value="1"/>
</dbReference>
<dbReference type="PANTHER" id="PTHR45626">
    <property type="entry name" value="TRANSCRIPTION TERMINATION FACTOR 2-RELATED"/>
    <property type="match status" value="1"/>
</dbReference>
<keyword evidence="8" id="KW-0067">ATP-binding</keyword>
<dbReference type="PANTHER" id="PTHR45626:SF16">
    <property type="entry name" value="ATP-DEPENDENT HELICASE ULS1"/>
    <property type="match status" value="1"/>
</dbReference>
<dbReference type="GO" id="GO:0005524">
    <property type="term" value="F:ATP binding"/>
    <property type="evidence" value="ECO:0007669"/>
    <property type="project" value="UniProtKB-KW"/>
</dbReference>
<feature type="compositionally biased region" description="Polar residues" evidence="10">
    <location>
        <begin position="211"/>
        <end position="224"/>
    </location>
</feature>
<dbReference type="SMART" id="SM00487">
    <property type="entry name" value="DEXDc"/>
    <property type="match status" value="1"/>
</dbReference>
<keyword evidence="7" id="KW-0862">Zinc</keyword>
<evidence type="ECO:0000313" key="14">
    <source>
        <dbReference type="EMBL" id="KAG5653742.1"/>
    </source>
</evidence>
<dbReference type="GO" id="GO:0000724">
    <property type="term" value="P:double-strand break repair via homologous recombination"/>
    <property type="evidence" value="ECO:0007669"/>
    <property type="project" value="TreeGrafter"/>
</dbReference>
<dbReference type="InterPro" id="IPR050628">
    <property type="entry name" value="SNF2_RAD54_helicase_TF"/>
</dbReference>
<dbReference type="InterPro" id="IPR013083">
    <property type="entry name" value="Znf_RING/FYVE/PHD"/>
</dbReference>
<sequence length="1254" mass="140304">DTVVPPAYLQELRKHVLLYPDDTNYRVTLEPGRGYGRITCLEKGCNSTVIPLIDRINKPDGGIREGLGSLSAYRCHIAEHPTHAHNRNERIRMAHTIDQPAPKLPPKSRLLDVLDNRVLDSAPSTLVTRTEVSAISNPFMRCSSLVRIKMEPSENNPYVPDSSSVASSFVPQTPSAHRFRQAAKTSNLVAIKPEAPEAQVPRKRSSEDVFSPSTSDALEESGSSIHKRLKTEENSLRQGFFRLGFGAGSSNTVAAGPPSVDLEGIRLKITETQAQISHYEGMINRLLCKNTLSKADKTRLLRYKEIVSNLRESKNEYTTSIPNASPIRRALSRSSVFAALPSQGTSGSIPQVSYTHPPEPRPFEAKREQPVASGSKMPLPSAYHRHEYEADVYEDPARLPNAVLQSIGPIVPDIGALRNADAFDDNGDFYGRGRDTFVGPQAKADDIDKFLLEAGNAAQFDGNARVDQALDKLGLQSQYDLLPGMEVALMPHQTIGVAWMVEKERGFLKGGCLGDDMGLGKTIQMIATLVKNRSENPMCKTNLIIAPTALLDQWKLEIEMKTNCGLQCLIYHGSSKPKRKQDLLKYDIVLTTYSTMALEWPDFENEQKKKIKTKRKKAQDFIIDDSDEGRAKSKKKELGLLFQVEFYRVILDEAQAIRNRRTRTSRAITSLETTYRWCLTGTPIINSLGDAYGYLRFLKIRPWYDFKEFQGHIATLAVTRLQAVLSTFLLRRMKDSKLDGRNLIELPNKTVSLIRLHFTQEEREIYTMVETNAQANFNRYLRAGTVLKNYSQVLVLLLRLRQICSHPSLIQEGAAAFISPHEVLEDDEEPYSGRELARASHLVSPEFVTKMKAKFKASTLQRMEAEKASMDAAVDDEECPICFDALTDAVITPCTHIFCRECLVEVINAPLAVGADEPNKYQAHERPCPACRSAICTEKLFTRDAFLPSDADLLGVGHIGVKTEDTASPPDRKGKGKAKAKRVHRESDAIGSESESEDEDCEDGLSDFIAEDDEDEEQTDTRRKRVKRLGKRRANVIIDSEDEIEESPEQEEILFGKKVRMSPEASKLMPRFLPSTKMKYMMEYLTKLTEERPEEKTLVVSQWTGCLSLVSDYLAEKGVIHVKYQGDMNRVKRDQAVRAFMSRDKARVMLMSLKCGGVGLNLTRANNVICLDLGWSQAIEAQSFDRLGQTRPVAVQRLVISNTVEDRVLAMQERKQLLADGSLGEGTGKKIGRLSVRELANLFGLDHRGRVLAA</sequence>
<dbReference type="Gene3D" id="3.30.40.10">
    <property type="entry name" value="Zinc/RING finger domain, C3HC4 (zinc finger)"/>
    <property type="match status" value="1"/>
</dbReference>
<dbReference type="InterPro" id="IPR001841">
    <property type="entry name" value="Znf_RING"/>
</dbReference>
<evidence type="ECO:0000256" key="2">
    <source>
        <dbReference type="ARBA" id="ARBA00022723"/>
    </source>
</evidence>
<dbReference type="AlphaFoldDB" id="A0A9P7GVN4"/>
<feature type="region of interest" description="Disordered" evidence="10">
    <location>
        <begin position="342"/>
        <end position="377"/>
    </location>
</feature>
<dbReference type="PROSITE" id="PS00518">
    <property type="entry name" value="ZF_RING_1"/>
    <property type="match status" value="1"/>
</dbReference>
<feature type="region of interest" description="Disordered" evidence="10">
    <location>
        <begin position="961"/>
        <end position="1003"/>
    </location>
</feature>
<protein>
    <submittedName>
        <fullName evidence="14">Uncharacterized protein</fullName>
    </submittedName>
</protein>
<gene>
    <name evidence="14" type="ORF">H0H81_010999</name>
</gene>
<dbReference type="Pfam" id="PF00176">
    <property type="entry name" value="SNF2-rel_dom"/>
    <property type="match status" value="1"/>
</dbReference>
<dbReference type="SUPFAM" id="SSF57850">
    <property type="entry name" value="RING/U-box"/>
    <property type="match status" value="1"/>
</dbReference>
<feature type="domain" description="Helicase C-terminal" evidence="13">
    <location>
        <begin position="1080"/>
        <end position="1235"/>
    </location>
</feature>
<feature type="non-terminal residue" evidence="14">
    <location>
        <position position="1254"/>
    </location>
</feature>
<feature type="region of interest" description="Disordered" evidence="10">
    <location>
        <begin position="192"/>
        <end position="224"/>
    </location>
</feature>
<dbReference type="GO" id="GO:0005634">
    <property type="term" value="C:nucleus"/>
    <property type="evidence" value="ECO:0007669"/>
    <property type="project" value="TreeGrafter"/>
</dbReference>
<dbReference type="Proteomes" id="UP000717328">
    <property type="component" value="Unassembled WGS sequence"/>
</dbReference>
<evidence type="ECO:0000256" key="9">
    <source>
        <dbReference type="PROSITE-ProRule" id="PRU00175"/>
    </source>
</evidence>
<dbReference type="InterPro" id="IPR017907">
    <property type="entry name" value="Znf_RING_CS"/>
</dbReference>
<evidence type="ECO:0000256" key="1">
    <source>
        <dbReference type="ARBA" id="ARBA00007025"/>
    </source>
</evidence>